<evidence type="ECO:0000256" key="1">
    <source>
        <dbReference type="ARBA" id="ARBA00010122"/>
    </source>
</evidence>
<dbReference type="SUPFAM" id="SSF53633">
    <property type="entry name" value="Carbamate kinase-like"/>
    <property type="match status" value="1"/>
</dbReference>
<dbReference type="EMBL" id="LGIA01000170">
    <property type="protein sequence ID" value="KOH44184.1"/>
    <property type="molecule type" value="Genomic_DNA"/>
</dbReference>
<dbReference type="GO" id="GO:0005524">
    <property type="term" value="F:ATP binding"/>
    <property type="evidence" value="ECO:0007669"/>
    <property type="project" value="UniProtKB-KW"/>
</dbReference>
<dbReference type="InterPro" id="IPR027795">
    <property type="entry name" value="CASTOR_ACT_dom"/>
</dbReference>
<evidence type="ECO:0000259" key="9">
    <source>
        <dbReference type="Pfam" id="PF22468"/>
    </source>
</evidence>
<evidence type="ECO:0000313" key="10">
    <source>
        <dbReference type="EMBL" id="KOH44184.1"/>
    </source>
</evidence>
<dbReference type="CDD" id="cd04892">
    <property type="entry name" value="ACT_AK-like_2"/>
    <property type="match status" value="1"/>
</dbReference>
<dbReference type="GO" id="GO:0009089">
    <property type="term" value="P:lysine biosynthetic process via diaminopimelate"/>
    <property type="evidence" value="ECO:0007669"/>
    <property type="project" value="TreeGrafter"/>
</dbReference>
<sequence>MPVHVVRLGGNNINQPAIIHSLTSILKKVEKNHILVVSASENIQRILVSGLELLCISSQTYSELLANLREEAALVAQLNQTPELPVFEQSLLPLERLLQGIQYTGDYSLALRDQVLSYAEIMTTALLHDLFNHAGLEAQLLLPQELGLIVTDEYGSASILKAQSVENIRPRRWERLSLIPGSYGITQAGKIARIGDRAADYTAAALASILDVAELELWEISKSFKTADDEVIADASYIENLTYAEASELAYFHHSSIHPRIVEPLIEQHIPIRVFELQNGEKILKTTINSSLGEQTQTIKSVAHSDDIAILKLNGPGVGFKPGILATVTTAFAKHQINIRSVITAQTSINIIIGKQDVVKAEKISRQLDLSSVSQIEFVSNISLIAIVGHGMQTNHGISAQLFSAVAKHEINVLLSGSGASDLVSYLIVEEQDKQKAVNEIHKIFFNS</sequence>
<evidence type="ECO:0000256" key="5">
    <source>
        <dbReference type="ARBA" id="ARBA00022840"/>
    </source>
</evidence>
<dbReference type="STRING" id="1409788.NC99_29900"/>
<dbReference type="RefSeq" id="WP_053184674.1">
    <property type="nucleotide sequence ID" value="NZ_LGIA01000170.1"/>
</dbReference>
<reference evidence="11" key="1">
    <citation type="submission" date="2015-07" db="EMBL/GenBank/DDBJ databases">
        <title>Genome sequencing of Sunxiuqinia dokdonensis strain SK.</title>
        <authorList>
            <person name="Ahn S."/>
            <person name="Kim B.-C."/>
        </authorList>
    </citation>
    <scope>NUCLEOTIDE SEQUENCE [LARGE SCALE GENOMIC DNA]</scope>
    <source>
        <strain evidence="11">SK</strain>
    </source>
</reference>
<evidence type="ECO:0000259" key="7">
    <source>
        <dbReference type="Pfam" id="PF00696"/>
    </source>
</evidence>
<evidence type="ECO:0000256" key="4">
    <source>
        <dbReference type="ARBA" id="ARBA00022777"/>
    </source>
</evidence>
<evidence type="ECO:0000259" key="8">
    <source>
        <dbReference type="Pfam" id="PF13840"/>
    </source>
</evidence>
<keyword evidence="10" id="KW-0808">Transferase</keyword>
<dbReference type="InterPro" id="IPR036393">
    <property type="entry name" value="AceGlu_kinase-like_sf"/>
</dbReference>
<gene>
    <name evidence="10" type="ORF">NC99_29900</name>
</gene>
<dbReference type="InterPro" id="IPR045865">
    <property type="entry name" value="ACT-like_dom_sf"/>
</dbReference>
<evidence type="ECO:0000256" key="3">
    <source>
        <dbReference type="ARBA" id="ARBA00022741"/>
    </source>
</evidence>
<comment type="similarity">
    <text evidence="1">Belongs to the aspartokinase family.</text>
</comment>
<organism evidence="10 11">
    <name type="scientific">Sunxiuqinia dokdonensis</name>
    <dbReference type="NCBI Taxonomy" id="1409788"/>
    <lineage>
        <taxon>Bacteria</taxon>
        <taxon>Pseudomonadati</taxon>
        <taxon>Bacteroidota</taxon>
        <taxon>Bacteroidia</taxon>
        <taxon>Marinilabiliales</taxon>
        <taxon>Prolixibacteraceae</taxon>
        <taxon>Sunxiuqinia</taxon>
    </lineage>
</organism>
<dbReference type="Gene3D" id="3.30.2130.10">
    <property type="entry name" value="VC0802-like"/>
    <property type="match status" value="1"/>
</dbReference>
<keyword evidence="11" id="KW-1185">Reference proteome</keyword>
<dbReference type="Pfam" id="PF13840">
    <property type="entry name" value="ACT_7"/>
    <property type="match status" value="1"/>
</dbReference>
<feature type="domain" description="Aspartokinase ACT" evidence="9">
    <location>
        <begin position="385"/>
        <end position="445"/>
    </location>
</feature>
<comment type="caution">
    <text evidence="10">The sequence shown here is derived from an EMBL/GenBank/DDBJ whole genome shotgun (WGS) entry which is preliminary data.</text>
</comment>
<dbReference type="OrthoDB" id="9799110at2"/>
<keyword evidence="3" id="KW-0547">Nucleotide-binding</keyword>
<evidence type="ECO:0000256" key="6">
    <source>
        <dbReference type="ARBA" id="ARBA00047872"/>
    </source>
</evidence>
<evidence type="ECO:0000313" key="11">
    <source>
        <dbReference type="Proteomes" id="UP000036958"/>
    </source>
</evidence>
<dbReference type="Pfam" id="PF22468">
    <property type="entry name" value="ACT_9"/>
    <property type="match status" value="1"/>
</dbReference>
<dbReference type="Pfam" id="PF00696">
    <property type="entry name" value="AA_kinase"/>
    <property type="match status" value="1"/>
</dbReference>
<dbReference type="CDD" id="cd04868">
    <property type="entry name" value="ACT_AK-like"/>
    <property type="match status" value="1"/>
</dbReference>
<keyword evidence="4 10" id="KW-0418">Kinase</keyword>
<feature type="domain" description="CASTOR ACT" evidence="8">
    <location>
        <begin position="305"/>
        <end position="363"/>
    </location>
</feature>
<dbReference type="Proteomes" id="UP000036958">
    <property type="component" value="Unassembled WGS sequence"/>
</dbReference>
<dbReference type="PANTHER" id="PTHR21499:SF59">
    <property type="entry name" value="ASPARTOKINASE"/>
    <property type="match status" value="1"/>
</dbReference>
<dbReference type="SUPFAM" id="SSF55021">
    <property type="entry name" value="ACT-like"/>
    <property type="match status" value="2"/>
</dbReference>
<dbReference type="GO" id="GO:0004072">
    <property type="term" value="F:aspartate kinase activity"/>
    <property type="evidence" value="ECO:0007669"/>
    <property type="project" value="UniProtKB-EC"/>
</dbReference>
<dbReference type="GO" id="GO:0005829">
    <property type="term" value="C:cytosol"/>
    <property type="evidence" value="ECO:0007669"/>
    <property type="project" value="TreeGrafter"/>
</dbReference>
<name>A0A0L8V6X7_9BACT</name>
<dbReference type="GO" id="GO:0009090">
    <property type="term" value="P:homoserine biosynthetic process"/>
    <property type="evidence" value="ECO:0007669"/>
    <property type="project" value="TreeGrafter"/>
</dbReference>
<accession>A0A0L8V6X7</accession>
<dbReference type="InterPro" id="IPR042199">
    <property type="entry name" value="AsparK_Bifunc_asparK/hSer_DH"/>
</dbReference>
<keyword evidence="5" id="KW-0067">ATP-binding</keyword>
<evidence type="ECO:0000256" key="2">
    <source>
        <dbReference type="ARBA" id="ARBA00013059"/>
    </source>
</evidence>
<proteinExistence type="inferred from homology"/>
<dbReference type="InterPro" id="IPR054352">
    <property type="entry name" value="ACT_Aspartokinase"/>
</dbReference>
<dbReference type="Gene3D" id="3.40.1160.10">
    <property type="entry name" value="Acetylglutamate kinase-like"/>
    <property type="match status" value="1"/>
</dbReference>
<dbReference type="Gene3D" id="1.20.120.1320">
    <property type="entry name" value="Aspartokinase, catalytic domain"/>
    <property type="match status" value="1"/>
</dbReference>
<comment type="catalytic activity">
    <reaction evidence="6">
        <text>L-aspartate + ATP = 4-phospho-L-aspartate + ADP</text>
        <dbReference type="Rhea" id="RHEA:23776"/>
        <dbReference type="ChEBI" id="CHEBI:29991"/>
        <dbReference type="ChEBI" id="CHEBI:30616"/>
        <dbReference type="ChEBI" id="CHEBI:57535"/>
        <dbReference type="ChEBI" id="CHEBI:456216"/>
        <dbReference type="EC" id="2.7.2.4"/>
    </reaction>
</comment>
<protein>
    <recommendedName>
        <fullName evidence="2">aspartate kinase</fullName>
        <ecNumber evidence="2">2.7.2.4</ecNumber>
    </recommendedName>
</protein>
<dbReference type="InterPro" id="IPR001048">
    <property type="entry name" value="Asp/Glu/Uridylate_kinase"/>
</dbReference>
<dbReference type="PANTHER" id="PTHR21499">
    <property type="entry name" value="ASPARTATE KINASE"/>
    <property type="match status" value="1"/>
</dbReference>
<feature type="domain" description="Aspartate/glutamate/uridylate kinase" evidence="7">
    <location>
        <begin position="5"/>
        <end position="275"/>
    </location>
</feature>
<dbReference type="AlphaFoldDB" id="A0A0L8V6X7"/>
<dbReference type="EC" id="2.7.2.4" evidence="2"/>